<evidence type="ECO:0000256" key="2">
    <source>
        <dbReference type="ARBA" id="ARBA00004922"/>
    </source>
</evidence>
<feature type="signal peptide" evidence="10">
    <location>
        <begin position="1"/>
        <end position="15"/>
    </location>
</feature>
<reference evidence="11 12" key="1">
    <citation type="submission" date="2020-04" db="EMBL/GenBank/DDBJ databases">
        <authorList>
            <person name="Laetsch R D."/>
            <person name="Stevens L."/>
            <person name="Kumar S."/>
            <person name="Blaxter L. M."/>
        </authorList>
    </citation>
    <scope>NUCLEOTIDE SEQUENCE [LARGE SCALE GENOMIC DNA]</scope>
</reference>
<dbReference type="GO" id="GO:0005975">
    <property type="term" value="P:carbohydrate metabolic process"/>
    <property type="evidence" value="ECO:0007669"/>
    <property type="project" value="InterPro"/>
</dbReference>
<dbReference type="InterPro" id="IPR012341">
    <property type="entry name" value="6hp_glycosidase-like_sf"/>
</dbReference>
<keyword evidence="10" id="KW-0732">Signal</keyword>
<dbReference type="PANTHER" id="PTHR11742:SF100">
    <property type="entry name" value="ALPHA-1,2-MANNOSIDASE"/>
    <property type="match status" value="1"/>
</dbReference>
<feature type="disulfide bond" evidence="8">
    <location>
        <begin position="309"/>
        <end position="338"/>
    </location>
</feature>
<feature type="binding site" evidence="7">
    <location>
        <position position="467"/>
    </location>
    <ligand>
        <name>Ca(2+)</name>
        <dbReference type="ChEBI" id="CHEBI:29108"/>
    </ligand>
</feature>
<comment type="cofactor">
    <cofactor evidence="1 7">
        <name>Ca(2+)</name>
        <dbReference type="ChEBI" id="CHEBI:29108"/>
    </cofactor>
</comment>
<feature type="active site" description="Proton donor" evidence="6">
    <location>
        <position position="351"/>
    </location>
</feature>
<keyword evidence="12" id="KW-1185">Reference proteome</keyword>
<comment type="pathway">
    <text evidence="2">Protein modification; protein glycosylation.</text>
</comment>
<evidence type="ECO:0000256" key="7">
    <source>
        <dbReference type="PIRSR" id="PIRSR601382-2"/>
    </source>
</evidence>
<keyword evidence="9" id="KW-0326">Glycosidase</keyword>
<keyword evidence="7" id="KW-0106">Calcium</keyword>
<sequence>MFKLFLIFCTSIAIAEKSIIKFPNSVSPQNKKQRAVVDAFQHAWDGYKKYAWGNDELRPESKKGSDNFQIGLTILDSLDTAIIMGLEQAVSEGIDWIENSLNFDKHVDVNVFETTIRAIGGLLSAYHLTGNPALLKHAIDLGDRVLSAYGNQSMIPTTDVNLLTREGISKNGERVSLAEISTLQLEFRELTRLTGDRKYEDRTFATSKLIHSLGCGLYKGLCPFYLNIHTNSFIDTTITMGARADSYYEYLIKQWIQTGKTIPWLKDDFLRTMLSMEEFLIRKTAKKGYLIVGEILRNEYDAKMDHLACYVSGSLVLSYLNKLNDSHLELAERIGETCHQMYLTPSGLGPEIVKGNLNDPKKDDFFITRQDAHSILRPEAIEAWFYLYRATGNKKYQDWGWSVFRAIEKHAKVKTGGYSSVKNVLEKKPRKRDHMETFFLAETLKYLYLLLADDQSILPLDKWVFNTEAHPLPVHNY</sequence>
<comment type="similarity">
    <text evidence="3 9">Belongs to the glycosyl hydrolase 47 family.</text>
</comment>
<dbReference type="OrthoDB" id="8118055at2759"/>
<dbReference type="SUPFAM" id="SSF48225">
    <property type="entry name" value="Seven-hairpin glycosidases"/>
    <property type="match status" value="1"/>
</dbReference>
<feature type="active site" description="Proton donor" evidence="6">
    <location>
        <position position="113"/>
    </location>
</feature>
<name>A0A8S1F5I8_9PELO</name>
<dbReference type="Gene3D" id="1.50.10.10">
    <property type="match status" value="1"/>
</dbReference>
<keyword evidence="5 8" id="KW-1015">Disulfide bond</keyword>
<comment type="caution">
    <text evidence="11">The sequence shown here is derived from an EMBL/GenBank/DDBJ whole genome shotgun (WGS) entry which is preliminary data.</text>
</comment>
<dbReference type="PRINTS" id="PR00747">
    <property type="entry name" value="GLYHDRLASE47"/>
</dbReference>
<feature type="active site" evidence="6">
    <location>
        <position position="379"/>
    </location>
</feature>
<dbReference type="EC" id="3.2.1.-" evidence="9"/>
<dbReference type="Proteomes" id="UP000494206">
    <property type="component" value="Unassembled WGS sequence"/>
</dbReference>
<evidence type="ECO:0000256" key="5">
    <source>
        <dbReference type="ARBA" id="ARBA00023157"/>
    </source>
</evidence>
<evidence type="ECO:0000313" key="11">
    <source>
        <dbReference type="EMBL" id="CAB3406027.1"/>
    </source>
</evidence>
<evidence type="ECO:0000256" key="1">
    <source>
        <dbReference type="ARBA" id="ARBA00001913"/>
    </source>
</evidence>
<dbReference type="PANTHER" id="PTHR11742">
    <property type="entry name" value="MANNOSYL-OLIGOSACCHARIDE ALPHA-1,2-MANNOSIDASE-RELATED"/>
    <property type="match status" value="1"/>
</dbReference>
<dbReference type="AlphaFoldDB" id="A0A8S1F5I8"/>
<evidence type="ECO:0000256" key="6">
    <source>
        <dbReference type="PIRSR" id="PIRSR601382-1"/>
    </source>
</evidence>
<dbReference type="GO" id="GO:0004571">
    <property type="term" value="F:mannosyl-oligosaccharide 1,2-alpha-mannosidase activity"/>
    <property type="evidence" value="ECO:0007669"/>
    <property type="project" value="InterPro"/>
</dbReference>
<evidence type="ECO:0000256" key="4">
    <source>
        <dbReference type="ARBA" id="ARBA00022801"/>
    </source>
</evidence>
<evidence type="ECO:0000256" key="9">
    <source>
        <dbReference type="RuleBase" id="RU361193"/>
    </source>
</evidence>
<organism evidence="11 12">
    <name type="scientific">Caenorhabditis bovis</name>
    <dbReference type="NCBI Taxonomy" id="2654633"/>
    <lineage>
        <taxon>Eukaryota</taxon>
        <taxon>Metazoa</taxon>
        <taxon>Ecdysozoa</taxon>
        <taxon>Nematoda</taxon>
        <taxon>Chromadorea</taxon>
        <taxon>Rhabditida</taxon>
        <taxon>Rhabditina</taxon>
        <taxon>Rhabditomorpha</taxon>
        <taxon>Rhabditoidea</taxon>
        <taxon>Rhabditidae</taxon>
        <taxon>Peloderinae</taxon>
        <taxon>Caenorhabditis</taxon>
    </lineage>
</organism>
<gene>
    <name evidence="11" type="ORF">CBOVIS_LOCUS8155</name>
</gene>
<keyword evidence="4 9" id="KW-0378">Hydrolase</keyword>
<proteinExistence type="inferred from homology"/>
<dbReference type="Pfam" id="PF01532">
    <property type="entry name" value="Glyco_hydro_47"/>
    <property type="match status" value="1"/>
</dbReference>
<dbReference type="InterPro" id="IPR001382">
    <property type="entry name" value="Glyco_hydro_47"/>
</dbReference>
<keyword evidence="7" id="KW-0479">Metal-binding</keyword>
<evidence type="ECO:0000256" key="8">
    <source>
        <dbReference type="PIRSR" id="PIRSR601382-3"/>
    </source>
</evidence>
<feature type="chain" id="PRO_5035909365" description="alpha-1,2-Mannosidase" evidence="10">
    <location>
        <begin position="16"/>
        <end position="477"/>
    </location>
</feature>
<protein>
    <recommendedName>
        <fullName evidence="9">alpha-1,2-Mannosidase</fullName>
        <ecNumber evidence="9">3.2.1.-</ecNumber>
    </recommendedName>
</protein>
<evidence type="ECO:0000256" key="10">
    <source>
        <dbReference type="SAM" id="SignalP"/>
    </source>
</evidence>
<dbReference type="EMBL" id="CADEPM010000005">
    <property type="protein sequence ID" value="CAB3406027.1"/>
    <property type="molecule type" value="Genomic_DNA"/>
</dbReference>
<feature type="active site" evidence="6">
    <location>
        <position position="245"/>
    </location>
</feature>
<evidence type="ECO:0000313" key="12">
    <source>
        <dbReference type="Proteomes" id="UP000494206"/>
    </source>
</evidence>
<dbReference type="GO" id="GO:0005509">
    <property type="term" value="F:calcium ion binding"/>
    <property type="evidence" value="ECO:0007669"/>
    <property type="project" value="InterPro"/>
</dbReference>
<dbReference type="GO" id="GO:0016020">
    <property type="term" value="C:membrane"/>
    <property type="evidence" value="ECO:0007669"/>
    <property type="project" value="InterPro"/>
</dbReference>
<dbReference type="InterPro" id="IPR036026">
    <property type="entry name" value="Seven-hairpin_glycosidases"/>
</dbReference>
<dbReference type="InterPro" id="IPR050749">
    <property type="entry name" value="Glycosyl_Hydrolase_47"/>
</dbReference>
<evidence type="ECO:0000256" key="3">
    <source>
        <dbReference type="ARBA" id="ARBA00007658"/>
    </source>
</evidence>
<accession>A0A8S1F5I8</accession>
<dbReference type="GO" id="GO:0005783">
    <property type="term" value="C:endoplasmic reticulum"/>
    <property type="evidence" value="ECO:0007669"/>
    <property type="project" value="TreeGrafter"/>
</dbReference>